<keyword evidence="1 12" id="KW-0240">DNA-directed RNA polymerase</keyword>
<keyword evidence="11 12" id="KW-0804">Transcription</keyword>
<dbReference type="PANTHER" id="PTHR30313:SF2">
    <property type="entry name" value="DNA PRIMASE"/>
    <property type="match status" value="1"/>
</dbReference>
<dbReference type="AlphaFoldDB" id="A0A0F6TPQ7"/>
<feature type="domain" description="Toprim" evidence="16">
    <location>
        <begin position="257"/>
        <end position="339"/>
    </location>
</feature>
<dbReference type="CDD" id="cd03364">
    <property type="entry name" value="TOPRIM_DnaG_primases"/>
    <property type="match status" value="1"/>
</dbReference>
<dbReference type="HOGENOM" id="CLU_013501_5_1_6"/>
<evidence type="ECO:0000256" key="8">
    <source>
        <dbReference type="ARBA" id="ARBA00022833"/>
    </source>
</evidence>
<dbReference type="InterPro" id="IPR013264">
    <property type="entry name" value="DNAG_N"/>
</dbReference>
<dbReference type="SUPFAM" id="SSF117023">
    <property type="entry name" value="DNA primase DnaG, C-terminal domain"/>
    <property type="match status" value="1"/>
</dbReference>
<dbReference type="Gene3D" id="3.40.1360.10">
    <property type="match status" value="1"/>
</dbReference>
<dbReference type="NCBIfam" id="TIGR01391">
    <property type="entry name" value="dnaG"/>
    <property type="match status" value="1"/>
</dbReference>
<organism evidence="17 18">
    <name type="scientific">Kangiella geojedonensis</name>
    <dbReference type="NCBI Taxonomy" id="914150"/>
    <lineage>
        <taxon>Bacteria</taxon>
        <taxon>Pseudomonadati</taxon>
        <taxon>Pseudomonadota</taxon>
        <taxon>Gammaproteobacteria</taxon>
        <taxon>Kangiellales</taxon>
        <taxon>Kangiellaceae</taxon>
        <taxon>Kangiella</taxon>
    </lineage>
</organism>
<dbReference type="SMART" id="SM00766">
    <property type="entry name" value="DnaG_DnaB_bind"/>
    <property type="match status" value="1"/>
</dbReference>
<dbReference type="InterPro" id="IPR019475">
    <property type="entry name" value="DNA_primase_DnaB-bd"/>
</dbReference>
<keyword evidence="3 12" id="KW-0808">Transferase</keyword>
<dbReference type="PIRSF" id="PIRSF002811">
    <property type="entry name" value="DnaG"/>
    <property type="match status" value="1"/>
</dbReference>
<dbReference type="Pfam" id="PF10410">
    <property type="entry name" value="DnaB_bind"/>
    <property type="match status" value="1"/>
</dbReference>
<evidence type="ECO:0000256" key="2">
    <source>
        <dbReference type="ARBA" id="ARBA00022515"/>
    </source>
</evidence>
<dbReference type="InterPro" id="IPR050219">
    <property type="entry name" value="DnaG_primase"/>
</dbReference>
<dbReference type="Pfam" id="PF08278">
    <property type="entry name" value="DnaG_DnaB_bind"/>
    <property type="match status" value="1"/>
</dbReference>
<evidence type="ECO:0000256" key="7">
    <source>
        <dbReference type="ARBA" id="ARBA00022771"/>
    </source>
</evidence>
<dbReference type="Pfam" id="PF08275">
    <property type="entry name" value="DNAG_N"/>
    <property type="match status" value="1"/>
</dbReference>
<evidence type="ECO:0000256" key="13">
    <source>
        <dbReference type="PIRNR" id="PIRNR002811"/>
    </source>
</evidence>
<reference evidence="17 18" key="1">
    <citation type="submission" date="2015-02" db="EMBL/GenBank/DDBJ databases">
        <title>Complete genome sequence of Kangiella geojedonensis strain YCS-5T.</title>
        <authorList>
            <person name="Kim K.M."/>
        </authorList>
    </citation>
    <scope>NUCLEOTIDE SEQUENCE [LARGE SCALE GENOMIC DNA]</scope>
    <source>
        <strain evidence="17 18">YCS-5</strain>
    </source>
</reference>
<gene>
    <name evidence="12" type="primary">dnaG</name>
    <name evidence="17" type="ORF">TQ33_0399</name>
</gene>
<evidence type="ECO:0000256" key="5">
    <source>
        <dbReference type="ARBA" id="ARBA00022705"/>
    </source>
</evidence>
<dbReference type="OrthoDB" id="9803773at2"/>
<dbReference type="InterPro" id="IPR002694">
    <property type="entry name" value="Znf_CHC2"/>
</dbReference>
<dbReference type="GO" id="GO:0003899">
    <property type="term" value="F:DNA-directed RNA polymerase activity"/>
    <property type="evidence" value="ECO:0007669"/>
    <property type="project" value="UniProtKB-UniRule"/>
</dbReference>
<dbReference type="InterPro" id="IPR037068">
    <property type="entry name" value="DNA_primase_core_N_sf"/>
</dbReference>
<keyword evidence="18" id="KW-1185">Reference proteome</keyword>
<comment type="subunit">
    <text evidence="12">Monomer. Interacts with DnaB.</text>
</comment>
<dbReference type="InterPro" id="IPR016136">
    <property type="entry name" value="DNA_helicase_N/primase_C"/>
</dbReference>
<evidence type="ECO:0000256" key="14">
    <source>
        <dbReference type="PIRSR" id="PIRSR002811-1"/>
    </source>
</evidence>
<dbReference type="EC" id="2.7.7.101" evidence="12"/>
<evidence type="ECO:0000256" key="1">
    <source>
        <dbReference type="ARBA" id="ARBA00022478"/>
    </source>
</evidence>
<dbReference type="STRING" id="914150.TQ33_0399"/>
<keyword evidence="7 12" id="KW-0863">Zinc-finger</keyword>
<keyword evidence="6 12" id="KW-0479">Metal-binding</keyword>
<dbReference type="SMART" id="SM00400">
    <property type="entry name" value="ZnF_CHCC"/>
    <property type="match status" value="1"/>
</dbReference>
<dbReference type="FunFam" id="3.90.980.10:FF:000001">
    <property type="entry name" value="DNA primase"/>
    <property type="match status" value="1"/>
</dbReference>
<keyword evidence="10 12" id="KW-0238">DNA-binding</keyword>
<sequence length="595" mass="67817">MALIPQQFIQELLARIDIVDLIDSRVPLKKAGTNYKACCPFHGEKTPSFTVSQDKQFYHCFGCGVHGNAIGFIMEYDRLEFPDAVEELATSLGMEVPRDESAPNRPKVDVSLYELMEKIAKFYHRQLSTPQGKVAVDYLKKRGLSGEIAKQFAIGYVPGEWRNLEKIFPKLGTDQKLQQQLIDCGMLIKKETSVYDRFRDRIMFPIKDKRGRVIAFGGRIINDGEPKYLNSPETPIFHKSNELYGLYQARQANRKLQRLLIVEGYMDVVALAQFGINNAVATLGTATTESHLQQLFRATRELVLCFDGDRAGRDAALRALEHGLAQLRDGREIKLMFLPDGEDPDSMVRQVGKEQFIQQVESATPLFEFLLEHLASQVDLESVSGRGQLVHLAKPYLEKVTDPIYHEFFSNALAQRARLSVEKLEKIIEQPAPKPQPAPTQKPAQASQKTNKTMQLALTLLLQNPSLGLNIHNFAWLKTLPDMGPKLLQQLLEIIHKNPNITTGTLLEYWREQEKLYQRLSQLAVTEREERMQGNEEAELQDCMKQLLRQAQTLRLDYLRLKDKQSGQKLTATEKSEYQQLLLLAKQKPRKAEKS</sequence>
<name>A0A0F6TPQ7_9GAMM</name>
<evidence type="ECO:0000313" key="17">
    <source>
        <dbReference type="EMBL" id="AKE51385.1"/>
    </source>
</evidence>
<dbReference type="FunFam" id="3.40.1360.10:FF:000002">
    <property type="entry name" value="DNA primase"/>
    <property type="match status" value="1"/>
</dbReference>
<dbReference type="SUPFAM" id="SSF56731">
    <property type="entry name" value="DNA primase core"/>
    <property type="match status" value="1"/>
</dbReference>
<dbReference type="HAMAP" id="MF_00974">
    <property type="entry name" value="DNA_primase_DnaG"/>
    <property type="match status" value="1"/>
</dbReference>
<comment type="catalytic activity">
    <reaction evidence="12">
        <text>ssDNA + n NTP = ssDNA/pppN(pN)n-1 hybrid + (n-1) diphosphate.</text>
        <dbReference type="EC" id="2.7.7.101"/>
    </reaction>
</comment>
<dbReference type="EMBL" id="CP010975">
    <property type="protein sequence ID" value="AKE51385.1"/>
    <property type="molecule type" value="Genomic_DNA"/>
</dbReference>
<dbReference type="GO" id="GO:0005737">
    <property type="term" value="C:cytoplasm"/>
    <property type="evidence" value="ECO:0007669"/>
    <property type="project" value="TreeGrafter"/>
</dbReference>
<evidence type="ECO:0000259" key="16">
    <source>
        <dbReference type="PROSITE" id="PS50880"/>
    </source>
</evidence>
<dbReference type="GO" id="GO:0000428">
    <property type="term" value="C:DNA-directed RNA polymerase complex"/>
    <property type="evidence" value="ECO:0007669"/>
    <property type="project" value="UniProtKB-KW"/>
</dbReference>
<dbReference type="Gene3D" id="1.10.860.10">
    <property type="entry name" value="DNAb Helicase, Chain A"/>
    <property type="match status" value="1"/>
</dbReference>
<evidence type="ECO:0000256" key="4">
    <source>
        <dbReference type="ARBA" id="ARBA00022695"/>
    </source>
</evidence>
<keyword evidence="9" id="KW-0460">Magnesium</keyword>
<evidence type="ECO:0000256" key="11">
    <source>
        <dbReference type="ARBA" id="ARBA00023163"/>
    </source>
</evidence>
<dbReference type="Gene3D" id="3.90.580.10">
    <property type="entry name" value="Zinc finger, CHC2-type domain"/>
    <property type="match status" value="1"/>
</dbReference>
<evidence type="ECO:0000256" key="12">
    <source>
        <dbReference type="HAMAP-Rule" id="MF_00974"/>
    </source>
</evidence>
<accession>A0A0F6TPQ7</accession>
<dbReference type="SMART" id="SM00493">
    <property type="entry name" value="TOPRIM"/>
    <property type="match status" value="1"/>
</dbReference>
<dbReference type="InterPro" id="IPR030846">
    <property type="entry name" value="DnaG_bac"/>
</dbReference>
<comment type="similarity">
    <text evidence="12 13">Belongs to the DnaG primase family.</text>
</comment>
<feature type="zinc finger region" description="CHC2-type" evidence="12 14">
    <location>
        <begin position="39"/>
        <end position="63"/>
    </location>
</feature>
<evidence type="ECO:0000256" key="6">
    <source>
        <dbReference type="ARBA" id="ARBA00022723"/>
    </source>
</evidence>
<dbReference type="Gene3D" id="1.20.50.20">
    <property type="entry name" value="DnaG, RNA polymerase domain, helical bundle"/>
    <property type="match status" value="1"/>
</dbReference>
<keyword evidence="4 12" id="KW-0548">Nucleotidyltransferase</keyword>
<dbReference type="GO" id="GO:1990077">
    <property type="term" value="C:primosome complex"/>
    <property type="evidence" value="ECO:0007669"/>
    <property type="project" value="UniProtKB-KW"/>
</dbReference>
<dbReference type="GO" id="GO:0003677">
    <property type="term" value="F:DNA binding"/>
    <property type="evidence" value="ECO:0007669"/>
    <property type="project" value="UniProtKB-KW"/>
</dbReference>
<dbReference type="RefSeq" id="WP_046560582.1">
    <property type="nucleotide sequence ID" value="NZ_CP010975.1"/>
</dbReference>
<comment type="function">
    <text evidence="12 13">RNA polymerase that catalyzes the synthesis of short RNA molecules used as primers for DNA polymerase during DNA replication.</text>
</comment>
<dbReference type="FunFam" id="3.90.580.10:FF:000001">
    <property type="entry name" value="DNA primase"/>
    <property type="match status" value="1"/>
</dbReference>
<evidence type="ECO:0000313" key="18">
    <source>
        <dbReference type="Proteomes" id="UP000034071"/>
    </source>
</evidence>
<dbReference type="GO" id="GO:0006269">
    <property type="term" value="P:DNA replication, synthesis of primer"/>
    <property type="evidence" value="ECO:0007669"/>
    <property type="project" value="UniProtKB-UniRule"/>
</dbReference>
<keyword evidence="8 12" id="KW-0862">Zinc</keyword>
<dbReference type="Proteomes" id="UP000034071">
    <property type="component" value="Chromosome"/>
</dbReference>
<dbReference type="InterPro" id="IPR006171">
    <property type="entry name" value="TOPRIM_dom"/>
</dbReference>
<dbReference type="Pfam" id="PF01807">
    <property type="entry name" value="Zn_ribbon_DnaG"/>
    <property type="match status" value="1"/>
</dbReference>
<dbReference type="PROSITE" id="PS50880">
    <property type="entry name" value="TOPRIM"/>
    <property type="match status" value="1"/>
</dbReference>
<keyword evidence="5 12" id="KW-0235">DNA replication</keyword>
<protein>
    <recommendedName>
        <fullName evidence="12 13">DNA primase</fullName>
        <ecNumber evidence="12">2.7.7.101</ecNumber>
    </recommendedName>
</protein>
<dbReference type="InterPro" id="IPR013173">
    <property type="entry name" value="DNA_primase_DnaG_DnaB-bd_dom"/>
</dbReference>
<comment type="cofactor">
    <cofactor evidence="12 13 14">
        <name>Zn(2+)</name>
        <dbReference type="ChEBI" id="CHEBI:29105"/>
    </cofactor>
    <text evidence="12 13 14">Binds 1 zinc ion per monomer.</text>
</comment>
<dbReference type="SUPFAM" id="SSF57783">
    <property type="entry name" value="Zinc beta-ribbon"/>
    <property type="match status" value="1"/>
</dbReference>
<proteinExistence type="inferred from homology"/>
<dbReference type="InterPro" id="IPR006295">
    <property type="entry name" value="DNA_primase_DnaG"/>
</dbReference>
<dbReference type="Pfam" id="PF13155">
    <property type="entry name" value="Toprim_2"/>
    <property type="match status" value="1"/>
</dbReference>
<dbReference type="Gene3D" id="3.90.980.10">
    <property type="entry name" value="DNA primase, catalytic core, N-terminal domain"/>
    <property type="match status" value="1"/>
</dbReference>
<dbReference type="PATRIC" id="fig|914150.5.peg.406"/>
<feature type="region of interest" description="Disordered" evidence="15">
    <location>
        <begin position="430"/>
        <end position="449"/>
    </location>
</feature>
<evidence type="ECO:0000256" key="15">
    <source>
        <dbReference type="SAM" id="MobiDB-lite"/>
    </source>
</evidence>
<evidence type="ECO:0000256" key="9">
    <source>
        <dbReference type="ARBA" id="ARBA00022842"/>
    </source>
</evidence>
<dbReference type="InterPro" id="IPR034151">
    <property type="entry name" value="TOPRIM_DnaG_bac"/>
</dbReference>
<evidence type="ECO:0000256" key="3">
    <source>
        <dbReference type="ARBA" id="ARBA00022679"/>
    </source>
</evidence>
<dbReference type="KEGG" id="kge:TQ33_0399"/>
<dbReference type="GO" id="GO:0008270">
    <property type="term" value="F:zinc ion binding"/>
    <property type="evidence" value="ECO:0007669"/>
    <property type="project" value="UniProtKB-UniRule"/>
</dbReference>
<comment type="domain">
    <text evidence="12">Contains an N-terminal zinc-binding domain, a central core domain that contains the primase activity, and a C-terminal DnaB-binding domain.</text>
</comment>
<evidence type="ECO:0000256" key="10">
    <source>
        <dbReference type="ARBA" id="ARBA00023125"/>
    </source>
</evidence>
<keyword evidence="2 12" id="KW-0639">Primosome</keyword>
<dbReference type="PANTHER" id="PTHR30313">
    <property type="entry name" value="DNA PRIMASE"/>
    <property type="match status" value="1"/>
</dbReference>
<dbReference type="InterPro" id="IPR036977">
    <property type="entry name" value="DNA_primase_Znf_CHC2"/>
</dbReference>